<protein>
    <submittedName>
        <fullName evidence="1">Uncharacterized protein</fullName>
    </submittedName>
</protein>
<evidence type="ECO:0000313" key="1">
    <source>
        <dbReference type="EMBL" id="GFC79923.1"/>
    </source>
</evidence>
<reference evidence="1" key="1">
    <citation type="journal article" date="2019" name="Sci. Rep.">
        <title>Draft genome of Tanacetum cinerariifolium, the natural source of mosquito coil.</title>
        <authorList>
            <person name="Yamashiro T."/>
            <person name="Shiraishi A."/>
            <person name="Satake H."/>
            <person name="Nakayama K."/>
        </authorList>
    </citation>
    <scope>NUCLEOTIDE SEQUENCE</scope>
</reference>
<proteinExistence type="predicted"/>
<name>A0A699R1B2_TANCI</name>
<organism evidence="1">
    <name type="scientific">Tanacetum cinerariifolium</name>
    <name type="common">Dalmatian daisy</name>
    <name type="synonym">Chrysanthemum cinerariifolium</name>
    <dbReference type="NCBI Taxonomy" id="118510"/>
    <lineage>
        <taxon>Eukaryota</taxon>
        <taxon>Viridiplantae</taxon>
        <taxon>Streptophyta</taxon>
        <taxon>Embryophyta</taxon>
        <taxon>Tracheophyta</taxon>
        <taxon>Spermatophyta</taxon>
        <taxon>Magnoliopsida</taxon>
        <taxon>eudicotyledons</taxon>
        <taxon>Gunneridae</taxon>
        <taxon>Pentapetalae</taxon>
        <taxon>asterids</taxon>
        <taxon>campanulids</taxon>
        <taxon>Asterales</taxon>
        <taxon>Asteraceae</taxon>
        <taxon>Asteroideae</taxon>
        <taxon>Anthemideae</taxon>
        <taxon>Anthemidinae</taxon>
        <taxon>Tanacetum</taxon>
    </lineage>
</organism>
<comment type="caution">
    <text evidence="1">The sequence shown here is derived from an EMBL/GenBank/DDBJ whole genome shotgun (WGS) entry which is preliminary data.</text>
</comment>
<accession>A0A699R1B2</accession>
<dbReference type="AlphaFoldDB" id="A0A699R1B2"/>
<sequence>DVEEIGFGGGGSDVEEIGFGGGGATHQVVLTLVCFYARSDKVSKVEFNPLIF</sequence>
<gene>
    <name evidence="1" type="ORF">Tci_851893</name>
</gene>
<feature type="non-terminal residue" evidence="1">
    <location>
        <position position="1"/>
    </location>
</feature>
<dbReference type="EMBL" id="BKCJ011072659">
    <property type="protein sequence ID" value="GFC79923.1"/>
    <property type="molecule type" value="Genomic_DNA"/>
</dbReference>